<dbReference type="Proteomes" id="UP001066276">
    <property type="component" value="Chromosome 5"/>
</dbReference>
<gene>
    <name evidence="2" type="ORF">NDU88_010136</name>
</gene>
<protein>
    <submittedName>
        <fullName evidence="2">Uncharacterized protein</fullName>
    </submittedName>
</protein>
<feature type="compositionally biased region" description="Low complexity" evidence="1">
    <location>
        <begin position="40"/>
        <end position="53"/>
    </location>
</feature>
<keyword evidence="3" id="KW-1185">Reference proteome</keyword>
<evidence type="ECO:0000313" key="3">
    <source>
        <dbReference type="Proteomes" id="UP001066276"/>
    </source>
</evidence>
<name>A0AAV7S2D9_PLEWA</name>
<accession>A0AAV7S2D9</accession>
<comment type="caution">
    <text evidence="2">The sequence shown here is derived from an EMBL/GenBank/DDBJ whole genome shotgun (WGS) entry which is preliminary data.</text>
</comment>
<dbReference type="EMBL" id="JANPWB010000009">
    <property type="protein sequence ID" value="KAJ1157423.1"/>
    <property type="molecule type" value="Genomic_DNA"/>
</dbReference>
<dbReference type="AlphaFoldDB" id="A0AAV7S2D9"/>
<proteinExistence type="predicted"/>
<evidence type="ECO:0000313" key="2">
    <source>
        <dbReference type="EMBL" id="KAJ1157423.1"/>
    </source>
</evidence>
<reference evidence="2" key="1">
    <citation type="journal article" date="2022" name="bioRxiv">
        <title>Sequencing and chromosome-scale assembly of the giantPleurodeles waltlgenome.</title>
        <authorList>
            <person name="Brown T."/>
            <person name="Elewa A."/>
            <person name="Iarovenko S."/>
            <person name="Subramanian E."/>
            <person name="Araus A.J."/>
            <person name="Petzold A."/>
            <person name="Susuki M."/>
            <person name="Suzuki K.-i.T."/>
            <person name="Hayashi T."/>
            <person name="Toyoda A."/>
            <person name="Oliveira C."/>
            <person name="Osipova E."/>
            <person name="Leigh N.D."/>
            <person name="Simon A."/>
            <person name="Yun M.H."/>
        </authorList>
    </citation>
    <scope>NUCLEOTIDE SEQUENCE</scope>
    <source>
        <strain evidence="2">20211129_DDA</strain>
        <tissue evidence="2">Liver</tissue>
    </source>
</reference>
<sequence>MSVTLSAARTVSRFGVSGPAVLAMEPAAGEKAAAGVATLEPSRGFPRGPPAGRRGLHELRRSGPCSRPRRNSMSVIEALYQIFSAHRADDLASKRSTRLKLHFLPE</sequence>
<feature type="region of interest" description="Disordered" evidence="1">
    <location>
        <begin position="40"/>
        <end position="69"/>
    </location>
</feature>
<evidence type="ECO:0000256" key="1">
    <source>
        <dbReference type="SAM" id="MobiDB-lite"/>
    </source>
</evidence>
<organism evidence="2 3">
    <name type="scientific">Pleurodeles waltl</name>
    <name type="common">Iberian ribbed newt</name>
    <dbReference type="NCBI Taxonomy" id="8319"/>
    <lineage>
        <taxon>Eukaryota</taxon>
        <taxon>Metazoa</taxon>
        <taxon>Chordata</taxon>
        <taxon>Craniata</taxon>
        <taxon>Vertebrata</taxon>
        <taxon>Euteleostomi</taxon>
        <taxon>Amphibia</taxon>
        <taxon>Batrachia</taxon>
        <taxon>Caudata</taxon>
        <taxon>Salamandroidea</taxon>
        <taxon>Salamandridae</taxon>
        <taxon>Pleurodelinae</taxon>
        <taxon>Pleurodeles</taxon>
    </lineage>
</organism>